<dbReference type="PANTHER" id="PTHR12316">
    <property type="entry name" value="NINJURIN-RELATED"/>
    <property type="match status" value="1"/>
</dbReference>
<accession>A0A0U1SPJ9</accession>
<dbReference type="GO" id="GO:0016020">
    <property type="term" value="C:membrane"/>
    <property type="evidence" value="ECO:0007669"/>
    <property type="project" value="UniProtKB-SubCell"/>
</dbReference>
<evidence type="ECO:0000256" key="7">
    <source>
        <dbReference type="SAM" id="Phobius"/>
    </source>
</evidence>
<keyword evidence="3 7" id="KW-0812">Transmembrane</keyword>
<keyword evidence="6 7" id="KW-0472">Membrane</keyword>
<name>A0A0U1SPJ9_ISOMC</name>
<sequence length="148" mass="16743">MEERDEMINMKQISTLESCDQPDRTLIEREERPRKGLRPAMDVNLYAAKKTVAQGMMDIALLTANASQLKYVLREGENDKYYLLNITCLSVSISLQIIVGVLLVLNNRYNINMIAQQHNAELLNNLTIIGIFLITVVNVFISAFGTSH</sequence>
<comment type="subcellular location">
    <subcellularLocation>
        <location evidence="1">Membrane</location>
        <topology evidence="1">Multi-pass membrane protein</topology>
    </subcellularLocation>
</comment>
<evidence type="ECO:0008006" key="9">
    <source>
        <dbReference type="Google" id="ProtNLM"/>
    </source>
</evidence>
<evidence type="ECO:0000256" key="2">
    <source>
        <dbReference type="ARBA" id="ARBA00008141"/>
    </source>
</evidence>
<organism evidence="8">
    <name type="scientific">Isometrus maculatus</name>
    <name type="common">Lesser brown scorpion</name>
    <name type="synonym">Scorpio maculatus</name>
    <dbReference type="NCBI Taxonomy" id="497827"/>
    <lineage>
        <taxon>Eukaryota</taxon>
        <taxon>Metazoa</taxon>
        <taxon>Ecdysozoa</taxon>
        <taxon>Arthropoda</taxon>
        <taxon>Chelicerata</taxon>
        <taxon>Arachnida</taxon>
        <taxon>Scorpiones</taxon>
        <taxon>Buthida</taxon>
        <taxon>Buthoidea</taxon>
        <taxon>Buthidae</taxon>
        <taxon>Isometrus</taxon>
    </lineage>
</organism>
<feature type="transmembrane region" description="Helical" evidence="7">
    <location>
        <begin position="126"/>
        <end position="145"/>
    </location>
</feature>
<comment type="similarity">
    <text evidence="2">Belongs to the ninjurin family.</text>
</comment>
<evidence type="ECO:0000313" key="8">
    <source>
        <dbReference type="EMBL" id="ACD11984.1"/>
    </source>
</evidence>
<dbReference type="InterPro" id="IPR007007">
    <property type="entry name" value="Ninjurin"/>
</dbReference>
<evidence type="ECO:0000256" key="4">
    <source>
        <dbReference type="ARBA" id="ARBA00022889"/>
    </source>
</evidence>
<dbReference type="Pfam" id="PF04923">
    <property type="entry name" value="Ninjurin"/>
    <property type="match status" value="1"/>
</dbReference>
<proteinExistence type="evidence at transcript level"/>
<dbReference type="GO" id="GO:0042246">
    <property type="term" value="P:tissue regeneration"/>
    <property type="evidence" value="ECO:0007669"/>
    <property type="project" value="InterPro"/>
</dbReference>
<dbReference type="PANTHER" id="PTHR12316:SF17">
    <property type="entry name" value="NINJURIN C, ISOFORM D"/>
    <property type="match status" value="1"/>
</dbReference>
<dbReference type="AlphaFoldDB" id="A0A0U1SPJ9"/>
<dbReference type="EMBL" id="EU252430">
    <property type="protein sequence ID" value="ACD11984.1"/>
    <property type="molecule type" value="mRNA"/>
</dbReference>
<evidence type="ECO:0000256" key="6">
    <source>
        <dbReference type="ARBA" id="ARBA00023136"/>
    </source>
</evidence>
<keyword evidence="4" id="KW-0130">Cell adhesion</keyword>
<evidence type="ECO:0000256" key="5">
    <source>
        <dbReference type="ARBA" id="ARBA00022989"/>
    </source>
</evidence>
<dbReference type="GO" id="GO:0007155">
    <property type="term" value="P:cell adhesion"/>
    <property type="evidence" value="ECO:0007669"/>
    <property type="project" value="UniProtKB-KW"/>
</dbReference>
<protein>
    <recommendedName>
        <fullName evidence="9">Ninjurin-2</fullName>
    </recommendedName>
</protein>
<reference evidence="8" key="1">
    <citation type="submission" date="2007-10" db="EMBL/GenBank/DDBJ databases">
        <title>Classification and functional annotation of ESTs from venom glands of Isometrus maculatus.</title>
        <authorList>
            <person name="Li W."/>
            <person name="Ma Y."/>
            <person name="Zhao R."/>
            <person name="Cao Z."/>
        </authorList>
    </citation>
    <scope>NUCLEOTIDE SEQUENCE</scope>
    <source>
        <tissue evidence="8">Venom gland</tissue>
    </source>
</reference>
<keyword evidence="5 7" id="KW-1133">Transmembrane helix</keyword>
<evidence type="ECO:0000256" key="1">
    <source>
        <dbReference type="ARBA" id="ARBA00004141"/>
    </source>
</evidence>
<evidence type="ECO:0000256" key="3">
    <source>
        <dbReference type="ARBA" id="ARBA00022692"/>
    </source>
</evidence>
<feature type="transmembrane region" description="Helical" evidence="7">
    <location>
        <begin position="81"/>
        <end position="105"/>
    </location>
</feature>